<dbReference type="RefSeq" id="WP_371756157.1">
    <property type="nucleotide sequence ID" value="NZ_JAYJLD010000069.1"/>
</dbReference>
<comment type="caution">
    <text evidence="1">The sequence shown here is derived from an EMBL/GenBank/DDBJ whole genome shotgun (WGS) entry which is preliminary data.</text>
</comment>
<evidence type="ECO:0000313" key="1">
    <source>
        <dbReference type="EMBL" id="MEB3104032.1"/>
    </source>
</evidence>
<feature type="non-terminal residue" evidence="1">
    <location>
        <position position="1"/>
    </location>
</feature>
<proteinExistence type="predicted"/>
<organism evidence="1 2">
    <name type="scientific">Ferviditalea candida</name>
    <dbReference type="NCBI Taxonomy" id="3108399"/>
    <lineage>
        <taxon>Bacteria</taxon>
        <taxon>Bacillati</taxon>
        <taxon>Bacillota</taxon>
        <taxon>Bacilli</taxon>
        <taxon>Bacillales</taxon>
        <taxon>Paenibacillaceae</taxon>
        <taxon>Ferviditalea</taxon>
    </lineage>
</organism>
<keyword evidence="2" id="KW-1185">Reference proteome</keyword>
<dbReference type="EMBL" id="JAYJLD010000069">
    <property type="protein sequence ID" value="MEB3104032.1"/>
    <property type="molecule type" value="Genomic_DNA"/>
</dbReference>
<protein>
    <submittedName>
        <fullName evidence="1">Uncharacterized protein</fullName>
    </submittedName>
</protein>
<gene>
    <name evidence="1" type="ORF">VF724_20680</name>
</gene>
<sequence length="61" mass="6878">RAVNVQHSMTQHTGGAFCFANRILIHYRNSSLKIFVQKFCTRESLVVQSPSNGLEIKETIA</sequence>
<name>A0ABU5ZP22_9BACL</name>
<accession>A0ABU5ZP22</accession>
<dbReference type="Proteomes" id="UP001310386">
    <property type="component" value="Unassembled WGS sequence"/>
</dbReference>
<reference evidence="1" key="1">
    <citation type="submission" date="2023-12" db="EMBL/GenBank/DDBJ databases">
        <title>Fervidustalea candida gen. nov., sp. nov., a novel member of the family Paenibacillaceae isolated from a geothermal area.</title>
        <authorList>
            <person name="Li W.-J."/>
            <person name="Jiao J.-Y."/>
            <person name="Chen Y."/>
        </authorList>
    </citation>
    <scope>NUCLEOTIDE SEQUENCE</scope>
    <source>
        <strain evidence="1">SYSU GA230002</strain>
    </source>
</reference>
<evidence type="ECO:0000313" key="2">
    <source>
        <dbReference type="Proteomes" id="UP001310386"/>
    </source>
</evidence>